<sequence>MKSFLRVFRYNDKTGWTFNFVAFVAMIAAGTTLPLMNLAFGGFVNLFHRFVTGKLSRDAYMSEVVHYTYMLINTTAIRTIKNLRVDFVRQLLRQEIAFFDKQSLSVADQVSANGDVIYRGISEKLGLMVQSVSMLVSAFVVAFSVQWKLSLITAVVIPANTAIILICVYLDTRIESRMLDIYNRSGSLAEETLSTVRTAHAFWAIPRLVARFDEMLGEASRVGKEKSVLHAVLFPAEFFSITTAYSLAFWQGFRMYSRGEIQEPGTIMT</sequence>
<feature type="transmembrane region" description="Helical" evidence="5">
    <location>
        <begin position="228"/>
        <end position="250"/>
    </location>
</feature>
<comment type="subcellular location">
    <subcellularLocation>
        <location evidence="1">Membrane</location>
        <topology evidence="1">Multi-pass membrane protein</topology>
    </subcellularLocation>
</comment>
<proteinExistence type="predicted"/>
<gene>
    <name evidence="7" type="ORF">E4U42_001852</name>
</gene>
<evidence type="ECO:0000256" key="3">
    <source>
        <dbReference type="ARBA" id="ARBA00022989"/>
    </source>
</evidence>
<feature type="domain" description="ABC transmembrane type-1" evidence="6">
    <location>
        <begin position="70"/>
        <end position="269"/>
    </location>
</feature>
<dbReference type="PANTHER" id="PTHR24222">
    <property type="entry name" value="ABC TRANSPORTER B FAMILY"/>
    <property type="match status" value="1"/>
</dbReference>
<feature type="transmembrane region" description="Helical" evidence="5">
    <location>
        <begin position="151"/>
        <end position="170"/>
    </location>
</feature>
<comment type="caution">
    <text evidence="7">The sequence shown here is derived from an EMBL/GenBank/DDBJ whole genome shotgun (WGS) entry which is preliminary data.</text>
</comment>
<evidence type="ECO:0000259" key="6">
    <source>
        <dbReference type="PROSITE" id="PS50929"/>
    </source>
</evidence>
<dbReference type="InterPro" id="IPR011527">
    <property type="entry name" value="ABC1_TM_dom"/>
</dbReference>
<dbReference type="InterPro" id="IPR039421">
    <property type="entry name" value="Type_1_exporter"/>
</dbReference>
<keyword evidence="4 5" id="KW-0472">Membrane</keyword>
<accession>A0A8K0JDE5</accession>
<evidence type="ECO:0000256" key="5">
    <source>
        <dbReference type="SAM" id="Phobius"/>
    </source>
</evidence>
<feature type="transmembrane region" description="Helical" evidence="5">
    <location>
        <begin position="125"/>
        <end position="145"/>
    </location>
</feature>
<protein>
    <recommendedName>
        <fullName evidence="6">ABC transmembrane type-1 domain-containing protein</fullName>
    </recommendedName>
</protein>
<dbReference type="GO" id="GO:0005886">
    <property type="term" value="C:plasma membrane"/>
    <property type="evidence" value="ECO:0007669"/>
    <property type="project" value="TreeGrafter"/>
</dbReference>
<keyword evidence="2 5" id="KW-0812">Transmembrane</keyword>
<dbReference type="GO" id="GO:0005524">
    <property type="term" value="F:ATP binding"/>
    <property type="evidence" value="ECO:0007669"/>
    <property type="project" value="InterPro"/>
</dbReference>
<dbReference type="Proteomes" id="UP000811619">
    <property type="component" value="Unassembled WGS sequence"/>
</dbReference>
<dbReference type="OrthoDB" id="6500128at2759"/>
<dbReference type="SUPFAM" id="SSF90123">
    <property type="entry name" value="ABC transporter transmembrane region"/>
    <property type="match status" value="1"/>
</dbReference>
<dbReference type="Pfam" id="PF00664">
    <property type="entry name" value="ABC_membrane"/>
    <property type="match status" value="1"/>
</dbReference>
<dbReference type="GO" id="GO:0140359">
    <property type="term" value="F:ABC-type transporter activity"/>
    <property type="evidence" value="ECO:0007669"/>
    <property type="project" value="InterPro"/>
</dbReference>
<name>A0A8K0JDE5_9HYPO</name>
<dbReference type="PROSITE" id="PS50929">
    <property type="entry name" value="ABC_TM1F"/>
    <property type="match status" value="1"/>
</dbReference>
<dbReference type="PANTHER" id="PTHR24222:SF76">
    <property type="entry name" value="MYCOBACTIN IMPORT ATP-BINDING_PERMEASE PROTEIN IRTB"/>
    <property type="match status" value="1"/>
</dbReference>
<keyword evidence="8" id="KW-1185">Reference proteome</keyword>
<reference evidence="7" key="1">
    <citation type="journal article" date="2020" name="bioRxiv">
        <title>Whole genome comparisons of ergot fungi reveals the divergence and evolution of species within the genus Claviceps are the result of varying mechanisms driving genome evolution and host range expansion.</title>
        <authorList>
            <person name="Wyka S.A."/>
            <person name="Mondo S.J."/>
            <person name="Liu M."/>
            <person name="Dettman J."/>
            <person name="Nalam V."/>
            <person name="Broders K.D."/>
        </authorList>
    </citation>
    <scope>NUCLEOTIDE SEQUENCE</scope>
    <source>
        <strain evidence="7">CCC 489</strain>
    </source>
</reference>
<keyword evidence="3 5" id="KW-1133">Transmembrane helix</keyword>
<organism evidence="7 8">
    <name type="scientific">Claviceps africana</name>
    <dbReference type="NCBI Taxonomy" id="83212"/>
    <lineage>
        <taxon>Eukaryota</taxon>
        <taxon>Fungi</taxon>
        <taxon>Dikarya</taxon>
        <taxon>Ascomycota</taxon>
        <taxon>Pezizomycotina</taxon>
        <taxon>Sordariomycetes</taxon>
        <taxon>Hypocreomycetidae</taxon>
        <taxon>Hypocreales</taxon>
        <taxon>Clavicipitaceae</taxon>
        <taxon>Claviceps</taxon>
    </lineage>
</organism>
<evidence type="ECO:0000256" key="4">
    <source>
        <dbReference type="ARBA" id="ARBA00023136"/>
    </source>
</evidence>
<dbReference type="Gene3D" id="1.20.1560.10">
    <property type="entry name" value="ABC transporter type 1, transmembrane domain"/>
    <property type="match status" value="1"/>
</dbReference>
<evidence type="ECO:0000256" key="2">
    <source>
        <dbReference type="ARBA" id="ARBA00022692"/>
    </source>
</evidence>
<evidence type="ECO:0000256" key="1">
    <source>
        <dbReference type="ARBA" id="ARBA00004141"/>
    </source>
</evidence>
<dbReference type="EMBL" id="SRPY01000016">
    <property type="protein sequence ID" value="KAG5930337.1"/>
    <property type="molecule type" value="Genomic_DNA"/>
</dbReference>
<dbReference type="CDD" id="cd18577">
    <property type="entry name" value="ABC_6TM_Pgp_ABCB1_D1_like"/>
    <property type="match status" value="1"/>
</dbReference>
<evidence type="ECO:0000313" key="7">
    <source>
        <dbReference type="EMBL" id="KAG5930337.1"/>
    </source>
</evidence>
<dbReference type="AlphaFoldDB" id="A0A8K0JDE5"/>
<feature type="transmembrane region" description="Helical" evidence="5">
    <location>
        <begin position="20"/>
        <end position="47"/>
    </location>
</feature>
<evidence type="ECO:0000313" key="8">
    <source>
        <dbReference type="Proteomes" id="UP000811619"/>
    </source>
</evidence>
<dbReference type="InterPro" id="IPR036640">
    <property type="entry name" value="ABC1_TM_sf"/>
</dbReference>